<dbReference type="PANTHER" id="PTHR43991">
    <property type="entry name" value="WD REPEAT PROTEIN (AFU_ORTHOLOGUE AFUA_8G05640)-RELATED"/>
    <property type="match status" value="1"/>
</dbReference>
<dbReference type="OMA" id="RQEIDIF"/>
<dbReference type="RefSeq" id="XP_021745914.1">
    <property type="nucleotide sequence ID" value="XM_021890222.1"/>
</dbReference>
<organism evidence="2 3">
    <name type="scientific">Chenopodium quinoa</name>
    <name type="common">Quinoa</name>
    <dbReference type="NCBI Taxonomy" id="63459"/>
    <lineage>
        <taxon>Eukaryota</taxon>
        <taxon>Viridiplantae</taxon>
        <taxon>Streptophyta</taxon>
        <taxon>Embryophyta</taxon>
        <taxon>Tracheophyta</taxon>
        <taxon>Spermatophyta</taxon>
        <taxon>Magnoliopsida</taxon>
        <taxon>eudicotyledons</taxon>
        <taxon>Gunneridae</taxon>
        <taxon>Pentapetalae</taxon>
        <taxon>Caryophyllales</taxon>
        <taxon>Chenopodiaceae</taxon>
        <taxon>Chenopodioideae</taxon>
        <taxon>Atripliceae</taxon>
        <taxon>Chenopodium</taxon>
    </lineage>
</organism>
<feature type="repeat" description="WD" evidence="1">
    <location>
        <begin position="311"/>
        <end position="352"/>
    </location>
</feature>
<dbReference type="Proteomes" id="UP000596660">
    <property type="component" value="Unplaced"/>
</dbReference>
<evidence type="ECO:0000313" key="3">
    <source>
        <dbReference type="Proteomes" id="UP000596660"/>
    </source>
</evidence>
<dbReference type="PANTHER" id="PTHR43991:SF21">
    <property type="entry name" value="GAMYB-BINDING PROTEIN"/>
    <property type="match status" value="1"/>
</dbReference>
<dbReference type="InterPro" id="IPR036322">
    <property type="entry name" value="WD40_repeat_dom_sf"/>
</dbReference>
<keyword evidence="3" id="KW-1185">Reference proteome</keyword>
<dbReference type="GeneID" id="110711795"/>
<dbReference type="PROSITE" id="PS50294">
    <property type="entry name" value="WD_REPEATS_REGION"/>
    <property type="match status" value="1"/>
</dbReference>
<accession>A0A803LTE4</accession>
<dbReference type="SMART" id="SM00320">
    <property type="entry name" value="WD40"/>
    <property type="match status" value="3"/>
</dbReference>
<dbReference type="Gene3D" id="2.130.10.10">
    <property type="entry name" value="YVTN repeat-like/Quinoprotein amine dehydrogenase"/>
    <property type="match status" value="1"/>
</dbReference>
<sequence>MSEHQVDEFDYMADEQDVPEFIDEVDGEFYARDDGNLGMDEYEALTKVTDTSAASARQGKDIQGIPWDRLNITREKYRLTRLEQYKNYENVPSSGDSIDKEWKSKEKGGNFYEFFYNSRVVKPTILHFQLRNLVWATSKHDVYLMSNYQVMHWSSLTRSLSEVVNFAGHVSPNEKHKGSLVEGFTQTQISTLAVKDKLMVAGGFQGELVCKRLDKKGISFCARTTYDDNAITNAVEIYNSSSGCYHFMASNNDCGIRLYDMESFQHLSHFRFPWPVNHTSISPDRKLIAVVGDHVDGLLVDSQSGKVVSTVEGHRDFSFATAWHPDGQVFATGNQDKTCRVWDVRKLSESVAVLKGNLGATRSIRFSSDGKFMVAAEPADFVHVYSTKANYEKRQEIDFFGEISGVSLSPDDECLYIGIWDRTYASLLQYNRKHAYQYLDSFF</sequence>
<reference evidence="2" key="1">
    <citation type="journal article" date="2017" name="Nature">
        <title>The genome of Chenopodium quinoa.</title>
        <authorList>
            <person name="Jarvis D.E."/>
            <person name="Ho Y.S."/>
            <person name="Lightfoot D.J."/>
            <person name="Schmoeckel S.M."/>
            <person name="Li B."/>
            <person name="Borm T.J.A."/>
            <person name="Ohyanagi H."/>
            <person name="Mineta K."/>
            <person name="Michell C.T."/>
            <person name="Saber N."/>
            <person name="Kharbatia N.M."/>
            <person name="Rupper R.R."/>
            <person name="Sharp A.R."/>
            <person name="Dally N."/>
            <person name="Boughton B.A."/>
            <person name="Woo Y.H."/>
            <person name="Gao G."/>
            <person name="Schijlen E.G.W.M."/>
            <person name="Guo X."/>
            <person name="Momin A.A."/>
            <person name="Negrao S."/>
            <person name="Al-Babili S."/>
            <person name="Gehring C."/>
            <person name="Roessner U."/>
            <person name="Jung C."/>
            <person name="Murphy K."/>
            <person name="Arold S.T."/>
            <person name="Gojobori T."/>
            <person name="van der Linden C.G."/>
            <person name="van Loo E.N."/>
            <person name="Jellen E.N."/>
            <person name="Maughan P.J."/>
            <person name="Tester M."/>
        </authorList>
    </citation>
    <scope>NUCLEOTIDE SEQUENCE [LARGE SCALE GENOMIC DNA]</scope>
    <source>
        <strain evidence="2">cv. PI 614886</strain>
    </source>
</reference>
<protein>
    <submittedName>
        <fullName evidence="2">Uncharacterized protein</fullName>
    </submittedName>
</protein>
<dbReference type="Pfam" id="PF00400">
    <property type="entry name" value="WD40"/>
    <property type="match status" value="1"/>
</dbReference>
<dbReference type="SUPFAM" id="SSF50978">
    <property type="entry name" value="WD40 repeat-like"/>
    <property type="match status" value="1"/>
</dbReference>
<dbReference type="FunFam" id="2.130.10.10:FF:000637">
    <property type="entry name" value="WD-40 repeat family protein"/>
    <property type="match status" value="1"/>
</dbReference>
<gene>
    <name evidence="2" type="primary">LOC110711795</name>
</gene>
<keyword evidence="1" id="KW-0853">WD repeat</keyword>
<dbReference type="InterPro" id="IPR001680">
    <property type="entry name" value="WD40_rpt"/>
</dbReference>
<reference evidence="2" key="2">
    <citation type="submission" date="2021-03" db="UniProtKB">
        <authorList>
            <consortium name="EnsemblPlants"/>
        </authorList>
    </citation>
    <scope>IDENTIFICATION</scope>
</reference>
<evidence type="ECO:0000256" key="1">
    <source>
        <dbReference type="PROSITE-ProRule" id="PRU00221"/>
    </source>
</evidence>
<dbReference type="PROSITE" id="PS50082">
    <property type="entry name" value="WD_REPEATS_2"/>
    <property type="match status" value="1"/>
</dbReference>
<evidence type="ECO:0000313" key="2">
    <source>
        <dbReference type="EnsemblPlants" id="AUR62018488-RA:cds"/>
    </source>
</evidence>
<dbReference type="InterPro" id="IPR015943">
    <property type="entry name" value="WD40/YVTN_repeat-like_dom_sf"/>
</dbReference>
<proteinExistence type="predicted"/>
<name>A0A803LTE4_CHEQI</name>
<dbReference type="Gramene" id="AUR62018488-RA">
    <property type="protein sequence ID" value="AUR62018488-RA:cds"/>
    <property type="gene ID" value="AUR62018488"/>
</dbReference>
<dbReference type="EnsemblPlants" id="AUR62018488-RA">
    <property type="protein sequence ID" value="AUR62018488-RA:cds"/>
    <property type="gene ID" value="AUR62018488"/>
</dbReference>
<dbReference type="AlphaFoldDB" id="A0A803LTE4"/>